<evidence type="ECO:0000256" key="2">
    <source>
        <dbReference type="ARBA" id="ARBA00012682"/>
    </source>
</evidence>
<accession>A0ABT7L4F4</accession>
<evidence type="ECO:0000256" key="1">
    <source>
        <dbReference type="ARBA" id="ARBA00008714"/>
    </source>
</evidence>
<keyword evidence="3" id="KW-0479">Metal-binding</keyword>
<dbReference type="InterPro" id="IPR019831">
    <property type="entry name" value="Mn/Fe_SOD_N"/>
</dbReference>
<dbReference type="PANTHER" id="PTHR11404">
    <property type="entry name" value="SUPEROXIDE DISMUTASE 2"/>
    <property type="match status" value="1"/>
</dbReference>
<evidence type="ECO:0000256" key="3">
    <source>
        <dbReference type="ARBA" id="ARBA00022723"/>
    </source>
</evidence>
<dbReference type="Gene3D" id="1.10.287.990">
    <property type="entry name" value="Fe,Mn superoxide dismutase (SOD) domain"/>
    <property type="match status" value="1"/>
</dbReference>
<name>A0ABT7L4F4_9BACI</name>
<evidence type="ECO:0000259" key="5">
    <source>
        <dbReference type="Pfam" id="PF00081"/>
    </source>
</evidence>
<gene>
    <name evidence="7" type="ORF">QQS35_09850</name>
</gene>
<dbReference type="InterPro" id="IPR036324">
    <property type="entry name" value="Mn/Fe_SOD_N_sf"/>
</dbReference>
<protein>
    <recommendedName>
        <fullName evidence="2">superoxide dismutase</fullName>
        <ecNumber evidence="2">1.15.1.1</ecNumber>
    </recommendedName>
</protein>
<dbReference type="InterPro" id="IPR019833">
    <property type="entry name" value="Mn/Fe_SOD_BS"/>
</dbReference>
<evidence type="ECO:0000313" key="8">
    <source>
        <dbReference type="Proteomes" id="UP001235343"/>
    </source>
</evidence>
<dbReference type="SUPFAM" id="SSF54719">
    <property type="entry name" value="Fe,Mn superoxide dismutase (SOD), C-terminal domain"/>
    <property type="match status" value="1"/>
</dbReference>
<organism evidence="7 8">
    <name type="scientific">Aquibacillus rhizosphaerae</name>
    <dbReference type="NCBI Taxonomy" id="3051431"/>
    <lineage>
        <taxon>Bacteria</taxon>
        <taxon>Bacillati</taxon>
        <taxon>Bacillota</taxon>
        <taxon>Bacilli</taxon>
        <taxon>Bacillales</taxon>
        <taxon>Bacillaceae</taxon>
        <taxon>Aquibacillus</taxon>
    </lineage>
</organism>
<dbReference type="InterPro" id="IPR019832">
    <property type="entry name" value="Mn/Fe_SOD_C"/>
</dbReference>
<dbReference type="InterPro" id="IPR036314">
    <property type="entry name" value="SOD_C_sf"/>
</dbReference>
<dbReference type="RefSeq" id="WP_285931891.1">
    <property type="nucleotide sequence ID" value="NZ_JASTZU010000034.1"/>
</dbReference>
<feature type="domain" description="Manganese/iron superoxide dismutase C-terminal" evidence="6">
    <location>
        <begin position="185"/>
        <end position="284"/>
    </location>
</feature>
<dbReference type="PANTHER" id="PTHR11404:SF6">
    <property type="entry name" value="SUPEROXIDE DISMUTASE [MN], MITOCHONDRIAL"/>
    <property type="match status" value="1"/>
</dbReference>
<dbReference type="InterPro" id="IPR001189">
    <property type="entry name" value="Mn/Fe_SOD"/>
</dbReference>
<dbReference type="Pfam" id="PF00081">
    <property type="entry name" value="Sod_Fe_N"/>
    <property type="match status" value="1"/>
</dbReference>
<evidence type="ECO:0000256" key="4">
    <source>
        <dbReference type="ARBA" id="ARBA00023002"/>
    </source>
</evidence>
<evidence type="ECO:0000313" key="7">
    <source>
        <dbReference type="EMBL" id="MDL4840752.1"/>
    </source>
</evidence>
<dbReference type="PRINTS" id="PR01703">
    <property type="entry name" value="MNSODISMTASE"/>
</dbReference>
<keyword evidence="4 7" id="KW-0560">Oxidoreductase</keyword>
<comment type="similarity">
    <text evidence="1">Belongs to the iron/manganese superoxide dismutase family.</text>
</comment>
<keyword evidence="8" id="KW-1185">Reference proteome</keyword>
<comment type="caution">
    <text evidence="7">The sequence shown here is derived from an EMBL/GenBank/DDBJ whole genome shotgun (WGS) entry which is preliminary data.</text>
</comment>
<dbReference type="InterPro" id="IPR050265">
    <property type="entry name" value="Fe/Mn_Superoxide_Dismutase"/>
</dbReference>
<dbReference type="SUPFAM" id="SSF46609">
    <property type="entry name" value="Fe,Mn superoxide dismutase (SOD), N-terminal domain"/>
    <property type="match status" value="1"/>
</dbReference>
<dbReference type="Pfam" id="PF02777">
    <property type="entry name" value="Sod_Fe_C"/>
    <property type="match status" value="1"/>
</dbReference>
<reference evidence="7 8" key="1">
    <citation type="submission" date="2023-06" db="EMBL/GenBank/DDBJ databases">
        <title>Aquibacillus rhizosphaerae LR5S19.</title>
        <authorList>
            <person name="Sun J.-Q."/>
        </authorList>
    </citation>
    <scope>NUCLEOTIDE SEQUENCE [LARGE SCALE GENOMIC DNA]</scope>
    <source>
        <strain evidence="7 8">LR5S19</strain>
    </source>
</reference>
<feature type="domain" description="Manganese/iron superoxide dismutase N-terminal" evidence="5">
    <location>
        <begin position="96"/>
        <end position="175"/>
    </location>
</feature>
<dbReference type="EMBL" id="JASTZU010000034">
    <property type="protein sequence ID" value="MDL4840752.1"/>
    <property type="molecule type" value="Genomic_DNA"/>
</dbReference>
<dbReference type="EC" id="1.15.1.1" evidence="2"/>
<dbReference type="Proteomes" id="UP001235343">
    <property type="component" value="Unassembled WGS sequence"/>
</dbReference>
<evidence type="ECO:0000259" key="6">
    <source>
        <dbReference type="Pfam" id="PF02777"/>
    </source>
</evidence>
<sequence length="296" mass="34538">MENNKKIYLQSLLAWADEIESKLNRTGEGVSKGEINDWLSNLTKWKMLIKNTLEENEHVSDEFIYNIQTKSQALIDSLKSIIEKDRNELTSLQPGEHQLPPLPYAYDALEPYISQDIMKLHHKKHHQSYVDGLNNAEKELYIKKPDSKLIKHWLREQAFNGSGHYLHTIFWNNMSPKGGGTPGNVLLSQMKKDFGSLKNFQQLFSKAAASVEGVGWAILLWQPRAGRLGIQTVEKHQMFSLWDSVPLLVLDVWEHAYYLQYENDRASYINNWWNVVNWSHVEERFDNAKQLIWPLY</sequence>
<dbReference type="PROSITE" id="PS00088">
    <property type="entry name" value="SOD_MN"/>
    <property type="match status" value="1"/>
</dbReference>
<dbReference type="GO" id="GO:0004784">
    <property type="term" value="F:superoxide dismutase activity"/>
    <property type="evidence" value="ECO:0007669"/>
    <property type="project" value="UniProtKB-EC"/>
</dbReference>
<dbReference type="Gene3D" id="3.55.40.20">
    <property type="entry name" value="Iron/manganese superoxide dismutase, C-terminal domain"/>
    <property type="match status" value="1"/>
</dbReference>
<proteinExistence type="inferred from homology"/>